<dbReference type="CDD" id="cd08244">
    <property type="entry name" value="MDR_enoyl_red"/>
    <property type="match status" value="1"/>
</dbReference>
<dbReference type="InterPro" id="IPR013149">
    <property type="entry name" value="ADH-like_C"/>
</dbReference>
<gene>
    <name evidence="2" type="primary">qor_2</name>
    <name evidence="2" type="ORF">Prum_022650</name>
</gene>
<dbReference type="Pfam" id="PF08240">
    <property type="entry name" value="ADH_N"/>
    <property type="match status" value="1"/>
</dbReference>
<dbReference type="Gene3D" id="3.40.50.720">
    <property type="entry name" value="NAD(P)-binding Rossmann-like Domain"/>
    <property type="match status" value="1"/>
</dbReference>
<feature type="domain" description="Enoyl reductase (ER)" evidence="1">
    <location>
        <begin position="10"/>
        <end position="315"/>
    </location>
</feature>
<evidence type="ECO:0000313" key="2">
    <source>
        <dbReference type="EMBL" id="GFJ88623.1"/>
    </source>
</evidence>
<dbReference type="AlphaFoldDB" id="A0A6V8KU52"/>
<dbReference type="InterPro" id="IPR002364">
    <property type="entry name" value="Quin_OxRdtase/zeta-crystal_CS"/>
</dbReference>
<dbReference type="InterPro" id="IPR011032">
    <property type="entry name" value="GroES-like_sf"/>
</dbReference>
<dbReference type="RefSeq" id="WP_173076037.1">
    <property type="nucleotide sequence ID" value="NZ_BAABJB010000015.1"/>
</dbReference>
<dbReference type="SUPFAM" id="SSF50129">
    <property type="entry name" value="GroES-like"/>
    <property type="match status" value="1"/>
</dbReference>
<dbReference type="PANTHER" id="PTHR43677">
    <property type="entry name" value="SHORT-CHAIN DEHYDROGENASE/REDUCTASE"/>
    <property type="match status" value="1"/>
</dbReference>
<dbReference type="GO" id="GO:0016491">
    <property type="term" value="F:oxidoreductase activity"/>
    <property type="evidence" value="ECO:0007669"/>
    <property type="project" value="InterPro"/>
</dbReference>
<dbReference type="SMART" id="SM00829">
    <property type="entry name" value="PKS_ER"/>
    <property type="match status" value="1"/>
</dbReference>
<dbReference type="PANTHER" id="PTHR43677:SF4">
    <property type="entry name" value="QUINONE OXIDOREDUCTASE-LIKE PROTEIN 2"/>
    <property type="match status" value="1"/>
</dbReference>
<name>A0A6V8KU52_9ACTN</name>
<accession>A0A6V8KU52</accession>
<comment type="caution">
    <text evidence="2">The sequence shown here is derived from an EMBL/GenBank/DDBJ whole genome shotgun (WGS) entry which is preliminary data.</text>
</comment>
<dbReference type="Proteomes" id="UP000482960">
    <property type="component" value="Unassembled WGS sequence"/>
</dbReference>
<sequence length="322" mass="32962">MRVVWLTEFGGPDVLVAGEAPDPTPVPGQVLIDVEFANITFVETQFRATGMGPFPVQPPIVPGNGVGGVITAVGPGTDPGLVGRRVVSSLNGSGGYAERVVVDAAAPFEVPEGVGLDTAVALLADGRTAMMLATMAAPRAGERVLVEAAAGGVGSLAVQLARAAGARVVAAAGGERKLAVARELGADVAVDYRDPDWTDRVRAAVGGLDVVLDGVGGAIGRAAFELLDPGGRMISYGLASGTWADVPEQDAADRKVTLLRPRPTPEDLRAWVKGALAEAAAGRLHPVIGQRFPLERAADAHAAIESRATVGKTLLEVAPRSR</sequence>
<protein>
    <submittedName>
        <fullName evidence="2">NADPH:quinone reductase</fullName>
    </submittedName>
</protein>
<dbReference type="EMBL" id="BLPG01000001">
    <property type="protein sequence ID" value="GFJ88623.1"/>
    <property type="molecule type" value="Genomic_DNA"/>
</dbReference>
<dbReference type="Pfam" id="PF00107">
    <property type="entry name" value="ADH_zinc_N"/>
    <property type="match status" value="1"/>
</dbReference>
<dbReference type="PROSITE" id="PS01162">
    <property type="entry name" value="QOR_ZETA_CRYSTAL"/>
    <property type="match status" value="1"/>
</dbReference>
<reference evidence="2 3" key="1">
    <citation type="submission" date="2020-03" db="EMBL/GenBank/DDBJ databases">
        <title>Whole genome shotgun sequence of Phytohabitans rumicis NBRC 108638.</title>
        <authorList>
            <person name="Komaki H."/>
            <person name="Tamura T."/>
        </authorList>
    </citation>
    <scope>NUCLEOTIDE SEQUENCE [LARGE SCALE GENOMIC DNA]</scope>
    <source>
        <strain evidence="2 3">NBRC 108638</strain>
    </source>
</reference>
<dbReference type="InterPro" id="IPR051397">
    <property type="entry name" value="Zn-ADH-like_protein"/>
</dbReference>
<keyword evidence="3" id="KW-1185">Reference proteome</keyword>
<dbReference type="SUPFAM" id="SSF51735">
    <property type="entry name" value="NAD(P)-binding Rossmann-fold domains"/>
    <property type="match status" value="1"/>
</dbReference>
<dbReference type="InterPro" id="IPR020843">
    <property type="entry name" value="ER"/>
</dbReference>
<dbReference type="GO" id="GO:0008270">
    <property type="term" value="F:zinc ion binding"/>
    <property type="evidence" value="ECO:0007669"/>
    <property type="project" value="InterPro"/>
</dbReference>
<dbReference type="InterPro" id="IPR036291">
    <property type="entry name" value="NAD(P)-bd_dom_sf"/>
</dbReference>
<proteinExistence type="predicted"/>
<evidence type="ECO:0000313" key="3">
    <source>
        <dbReference type="Proteomes" id="UP000482960"/>
    </source>
</evidence>
<evidence type="ECO:0000259" key="1">
    <source>
        <dbReference type="SMART" id="SM00829"/>
    </source>
</evidence>
<dbReference type="Gene3D" id="3.90.180.10">
    <property type="entry name" value="Medium-chain alcohol dehydrogenases, catalytic domain"/>
    <property type="match status" value="1"/>
</dbReference>
<reference evidence="2 3" key="2">
    <citation type="submission" date="2020-03" db="EMBL/GenBank/DDBJ databases">
        <authorList>
            <person name="Ichikawa N."/>
            <person name="Kimura A."/>
            <person name="Kitahashi Y."/>
            <person name="Uohara A."/>
        </authorList>
    </citation>
    <scope>NUCLEOTIDE SEQUENCE [LARGE SCALE GENOMIC DNA]</scope>
    <source>
        <strain evidence="2 3">NBRC 108638</strain>
    </source>
</reference>
<dbReference type="InterPro" id="IPR013154">
    <property type="entry name" value="ADH-like_N"/>
</dbReference>
<organism evidence="2 3">
    <name type="scientific">Phytohabitans rumicis</name>
    <dbReference type="NCBI Taxonomy" id="1076125"/>
    <lineage>
        <taxon>Bacteria</taxon>
        <taxon>Bacillati</taxon>
        <taxon>Actinomycetota</taxon>
        <taxon>Actinomycetes</taxon>
        <taxon>Micromonosporales</taxon>
        <taxon>Micromonosporaceae</taxon>
    </lineage>
</organism>